<name>A0ABW0VMS3_9ACTN</name>
<comment type="caution">
    <text evidence="2">The sequence shown here is derived from an EMBL/GenBank/DDBJ whole genome shotgun (WGS) entry which is preliminary data.</text>
</comment>
<reference evidence="3" key="1">
    <citation type="journal article" date="2019" name="Int. J. Syst. Evol. Microbiol.">
        <title>The Global Catalogue of Microorganisms (GCM) 10K type strain sequencing project: providing services to taxonomists for standard genome sequencing and annotation.</title>
        <authorList>
            <consortium name="The Broad Institute Genomics Platform"/>
            <consortium name="The Broad Institute Genome Sequencing Center for Infectious Disease"/>
            <person name="Wu L."/>
            <person name="Ma J."/>
        </authorList>
    </citation>
    <scope>NUCLEOTIDE SEQUENCE [LARGE SCALE GENOMIC DNA]</scope>
    <source>
        <strain evidence="3">CGMCC 4.1622</strain>
    </source>
</reference>
<dbReference type="SUPFAM" id="SSF55729">
    <property type="entry name" value="Acyl-CoA N-acyltransferases (Nat)"/>
    <property type="match status" value="1"/>
</dbReference>
<dbReference type="RefSeq" id="WP_346141482.1">
    <property type="nucleotide sequence ID" value="NZ_BAAAUA010000004.1"/>
</dbReference>
<sequence>MITTERLRLRPLTAADADWWVRLHEDSAVSRFVGAYTREQAQARLQAIEQQWEERGHGLCAVELRDSGEAIGRCGLNWWEQFGETEAGWTFATAHWGRGYATEAAGAVLAWGFDTLGLERITAMIHHGNTASTAVARRLGFTPLREDTVLDRPCTVHALDRENFLSREGR</sequence>
<dbReference type="InterPro" id="IPR051531">
    <property type="entry name" value="N-acetyltransferase"/>
</dbReference>
<evidence type="ECO:0000259" key="1">
    <source>
        <dbReference type="PROSITE" id="PS51186"/>
    </source>
</evidence>
<protein>
    <submittedName>
        <fullName evidence="2">GNAT family N-acetyltransferase</fullName>
        <ecNumber evidence="2">2.3.-.-</ecNumber>
    </submittedName>
</protein>
<dbReference type="Gene3D" id="3.40.630.30">
    <property type="match status" value="1"/>
</dbReference>
<gene>
    <name evidence="2" type="ORF">ACFPZF_36445</name>
</gene>
<dbReference type="PANTHER" id="PTHR43792:SF1">
    <property type="entry name" value="N-ACETYLTRANSFERASE DOMAIN-CONTAINING PROTEIN"/>
    <property type="match status" value="1"/>
</dbReference>
<dbReference type="GO" id="GO:0016746">
    <property type="term" value="F:acyltransferase activity"/>
    <property type="evidence" value="ECO:0007669"/>
    <property type="project" value="UniProtKB-KW"/>
</dbReference>
<dbReference type="PANTHER" id="PTHR43792">
    <property type="entry name" value="GNAT FAMILY, PUTATIVE (AFU_ORTHOLOGUE AFUA_3G00765)-RELATED-RELATED"/>
    <property type="match status" value="1"/>
</dbReference>
<proteinExistence type="predicted"/>
<evidence type="ECO:0000313" key="3">
    <source>
        <dbReference type="Proteomes" id="UP001596066"/>
    </source>
</evidence>
<accession>A0ABW0VMS3</accession>
<keyword evidence="2" id="KW-0808">Transferase</keyword>
<dbReference type="Proteomes" id="UP001596066">
    <property type="component" value="Unassembled WGS sequence"/>
</dbReference>
<evidence type="ECO:0000313" key="2">
    <source>
        <dbReference type="EMBL" id="MFC5646820.1"/>
    </source>
</evidence>
<feature type="domain" description="N-acetyltransferase" evidence="1">
    <location>
        <begin position="7"/>
        <end position="162"/>
    </location>
</feature>
<keyword evidence="2" id="KW-0012">Acyltransferase</keyword>
<dbReference type="InterPro" id="IPR016181">
    <property type="entry name" value="Acyl_CoA_acyltransferase"/>
</dbReference>
<dbReference type="InterPro" id="IPR000182">
    <property type="entry name" value="GNAT_dom"/>
</dbReference>
<dbReference type="PROSITE" id="PS51186">
    <property type="entry name" value="GNAT"/>
    <property type="match status" value="1"/>
</dbReference>
<dbReference type="EC" id="2.3.-.-" evidence="2"/>
<dbReference type="Pfam" id="PF13302">
    <property type="entry name" value="Acetyltransf_3"/>
    <property type="match status" value="1"/>
</dbReference>
<dbReference type="EMBL" id="JBHSOC010000115">
    <property type="protein sequence ID" value="MFC5646820.1"/>
    <property type="molecule type" value="Genomic_DNA"/>
</dbReference>
<keyword evidence="3" id="KW-1185">Reference proteome</keyword>
<organism evidence="2 3">
    <name type="scientific">Kitasatospora cinereorecta</name>
    <dbReference type="NCBI Taxonomy" id="285560"/>
    <lineage>
        <taxon>Bacteria</taxon>
        <taxon>Bacillati</taxon>
        <taxon>Actinomycetota</taxon>
        <taxon>Actinomycetes</taxon>
        <taxon>Kitasatosporales</taxon>
        <taxon>Streptomycetaceae</taxon>
        <taxon>Kitasatospora</taxon>
    </lineage>
</organism>